<proteinExistence type="inferred from homology"/>
<gene>
    <name evidence="3" type="ORF">FXV77_00580</name>
</gene>
<comment type="subcellular location">
    <subcellularLocation>
        <location evidence="1">Cell outer membrane</location>
        <topology evidence="1">Multi-pass membrane protein</topology>
    </subcellularLocation>
</comment>
<comment type="similarity">
    <text evidence="1">Belongs to the TonB-dependent receptor family.</text>
</comment>
<evidence type="ECO:0000313" key="3">
    <source>
        <dbReference type="EMBL" id="TYR37822.1"/>
    </source>
</evidence>
<comment type="caution">
    <text evidence="3">The sequence shown here is derived from an EMBL/GenBank/DDBJ whole genome shotgun (WGS) entry which is preliminary data.</text>
</comment>
<name>A0A5D4HBW7_9SPHI</name>
<dbReference type="RefSeq" id="WP_148917286.1">
    <property type="nucleotide sequence ID" value="NZ_VTAV01000001.1"/>
</dbReference>
<dbReference type="NCBIfam" id="TIGR04057">
    <property type="entry name" value="SusC_RagA_signa"/>
    <property type="match status" value="1"/>
</dbReference>
<accession>A0A5D4HBW7</accession>
<keyword evidence="1" id="KW-0813">Transport</keyword>
<keyword evidence="3" id="KW-0675">Receptor</keyword>
<dbReference type="InterPro" id="IPR023997">
    <property type="entry name" value="TonB-dep_OMP_SusC/RagA_CS"/>
</dbReference>
<dbReference type="Pfam" id="PF07715">
    <property type="entry name" value="Plug"/>
    <property type="match status" value="1"/>
</dbReference>
<dbReference type="InterPro" id="IPR012910">
    <property type="entry name" value="Plug_dom"/>
</dbReference>
<dbReference type="Proteomes" id="UP000322362">
    <property type="component" value="Unassembled WGS sequence"/>
</dbReference>
<keyword evidence="4" id="KW-1185">Reference proteome</keyword>
<keyword evidence="1" id="KW-0998">Cell outer membrane</keyword>
<evidence type="ECO:0000313" key="4">
    <source>
        <dbReference type="Proteomes" id="UP000322362"/>
    </source>
</evidence>
<dbReference type="NCBIfam" id="TIGR04056">
    <property type="entry name" value="OMP_RagA_SusC"/>
    <property type="match status" value="1"/>
</dbReference>
<dbReference type="InterPro" id="IPR039426">
    <property type="entry name" value="TonB-dep_rcpt-like"/>
</dbReference>
<dbReference type="FunFam" id="2.170.130.10:FF:000003">
    <property type="entry name" value="SusC/RagA family TonB-linked outer membrane protein"/>
    <property type="match status" value="1"/>
</dbReference>
<reference evidence="3 4" key="1">
    <citation type="submission" date="2019-08" db="EMBL/GenBank/DDBJ databases">
        <title>Phlebobacter frassis gen. nov. sp. nov., a new member of family Sphingobacteriaceae isolated from sand fly rearing media.</title>
        <authorList>
            <person name="Kakumanu M.L."/>
            <person name="Marayati B.F."/>
            <person name="Wada-Katsumata A."/>
            <person name="Wasserberg G."/>
            <person name="Schal C."/>
            <person name="Apperson C.S."/>
            <person name="Ponnusamy L."/>
        </authorList>
    </citation>
    <scope>NUCLEOTIDE SEQUENCE [LARGE SCALE GENOMIC DNA]</scope>
    <source>
        <strain evidence="3 4">SSI9</strain>
    </source>
</reference>
<dbReference type="GO" id="GO:0009279">
    <property type="term" value="C:cell outer membrane"/>
    <property type="evidence" value="ECO:0007669"/>
    <property type="project" value="UniProtKB-SubCell"/>
</dbReference>
<keyword evidence="1" id="KW-0812">Transmembrane</keyword>
<dbReference type="AlphaFoldDB" id="A0A5D4HBW7"/>
<dbReference type="InterPro" id="IPR008969">
    <property type="entry name" value="CarboxyPept-like_regulatory"/>
</dbReference>
<dbReference type="Gene3D" id="2.170.130.10">
    <property type="entry name" value="TonB-dependent receptor, plug domain"/>
    <property type="match status" value="1"/>
</dbReference>
<dbReference type="Pfam" id="PF13715">
    <property type="entry name" value="CarbopepD_reg_2"/>
    <property type="match status" value="1"/>
</dbReference>
<dbReference type="InterPro" id="IPR037066">
    <property type="entry name" value="Plug_dom_sf"/>
</dbReference>
<feature type="domain" description="TonB-dependent receptor plug" evidence="2">
    <location>
        <begin position="124"/>
        <end position="225"/>
    </location>
</feature>
<dbReference type="InterPro" id="IPR023996">
    <property type="entry name" value="TonB-dep_OMP_SusC/RagA"/>
</dbReference>
<dbReference type="SUPFAM" id="SSF56935">
    <property type="entry name" value="Porins"/>
    <property type="match status" value="1"/>
</dbReference>
<dbReference type="EMBL" id="VTAV01000001">
    <property type="protein sequence ID" value="TYR37822.1"/>
    <property type="molecule type" value="Genomic_DNA"/>
</dbReference>
<organism evidence="3 4">
    <name type="scientific">Sphingobacterium phlebotomi</name>
    <dbReference type="NCBI Taxonomy" id="2605433"/>
    <lineage>
        <taxon>Bacteria</taxon>
        <taxon>Pseudomonadati</taxon>
        <taxon>Bacteroidota</taxon>
        <taxon>Sphingobacteriia</taxon>
        <taxon>Sphingobacteriales</taxon>
        <taxon>Sphingobacteriaceae</taxon>
        <taxon>Sphingobacterium</taxon>
    </lineage>
</organism>
<keyword evidence="1" id="KW-1134">Transmembrane beta strand</keyword>
<dbReference type="PROSITE" id="PS52016">
    <property type="entry name" value="TONB_DEPENDENT_REC_3"/>
    <property type="match status" value="1"/>
</dbReference>
<evidence type="ECO:0000259" key="2">
    <source>
        <dbReference type="Pfam" id="PF07715"/>
    </source>
</evidence>
<dbReference type="SUPFAM" id="SSF49464">
    <property type="entry name" value="Carboxypeptidase regulatory domain-like"/>
    <property type="match status" value="1"/>
</dbReference>
<protein>
    <submittedName>
        <fullName evidence="3">TonB-dependent receptor</fullName>
    </submittedName>
</protein>
<keyword evidence="1" id="KW-0472">Membrane</keyword>
<evidence type="ECO:0000256" key="1">
    <source>
        <dbReference type="PROSITE-ProRule" id="PRU01360"/>
    </source>
</evidence>
<sequence length="1060" mass="120131">MNLSFEKRKPLHGMAIVLAFLLLPGWLWAQSQVSGVVTSSTGQPLIGVSVLVKGSSPQLATSTDLEGRYSLQVPSEAVLRYTFVGYRTLEEQVGNRSRVDVQLEADDSTLDEVVVVGYGTQKKVTLTGAVSGVKGTEMRATKNENPQNMLTGRIAGVRVWQKSAEPGNYSANFDIRGMGAPLVIIDGVPRSIEDFQRLNPNDIDDISVLKDASASIYGVRSANGVMLVTTRKGREGAVSVGYNGSFTFQKPSNMPFLADAFEAMTLYNEKSMNNINGGSIIYTEEDFEAFRNGSRRSSDWTSLIFSDVSPQTSHDLSISGGSTKTQYYIGAGYASQEGFFKTGDLNYNKMNLRTNITTEIVNGLKFDINLAGMADQQNNPYSSSVDIIRNYWRQGMLFPAYADPEGTMLNYEGLDLEQNTVAMIDSDISGYRKYKKKTFQSSAALNYDFGTLSESLQGFTAKALLSYDYRTDNNSIFRKEYDQYAFDPITNSYLQKTYELSSPNRMRREFYEKQQILSQVTLNYDRLFAEKHQVGVVLGWETQKNDGDNFYALKNLAFPSDKLFLGMEDGRMTGMSDGLSDYYEEAKQAALGRVNYDYKGRYIAEFQFRYDGSSRFIKGNQWGFFPSGSAAWRISEEPFFQAIEALNFVDQFKIRASYGVLGNDLDVNNNWDFGWIGGYEYPATSDNAENGYYNHYVPGYVFGNQFITTVSRKAFANPSITWFESKTFNVGVDMDAWNGKFGFTLDYFDRRRSGLFQRRTSTFPTVIGALAPLENVDSDQHVGLELELRHRNQIGDFGYSIKTIATVTRNKYLFGAEKGPWKNSYDRWRNDNLNNRYQGIQFGYESDGRFMDWNDIRTYPIYTERDILPGDYKYVDWNGDGEISGLDEHPFAFDQTPWVNFSANLQANYKNIDLTMLFQGSALGSMEYKEPLYSIWGTNGGGTLTQYLDRWHPVDPTADPYDPSIVWEQGHYAFTGRYPRTNSEFNRVSTSYLRLKSLELGYTLPTFNKHPNMRLRVFANTYNLFTITAVKFVDPEHPDDDLGRMYPLNKTYTMGVSMTF</sequence>
<dbReference type="Gene3D" id="2.60.40.1120">
    <property type="entry name" value="Carboxypeptidase-like, regulatory domain"/>
    <property type="match status" value="1"/>
</dbReference>